<dbReference type="GO" id="GO:0016787">
    <property type="term" value="F:hydrolase activity"/>
    <property type="evidence" value="ECO:0007669"/>
    <property type="project" value="UniProtKB-KW"/>
</dbReference>
<evidence type="ECO:0000256" key="3">
    <source>
        <dbReference type="RuleBase" id="RU361235"/>
    </source>
</evidence>
<dbReference type="PANTHER" id="PTHR11559">
    <property type="entry name" value="CARBOXYLESTERASE"/>
    <property type="match status" value="1"/>
</dbReference>
<evidence type="ECO:0000313" key="6">
    <source>
        <dbReference type="Proteomes" id="UP000602905"/>
    </source>
</evidence>
<dbReference type="Proteomes" id="UP000602905">
    <property type="component" value="Unassembled WGS sequence"/>
</dbReference>
<dbReference type="PROSITE" id="PS00122">
    <property type="entry name" value="CARBOXYLESTERASE_B_1"/>
    <property type="match status" value="1"/>
</dbReference>
<reference evidence="5" key="1">
    <citation type="submission" date="2020-09" db="EMBL/GenBank/DDBJ databases">
        <title>Comparative genome analyses of four rice-infecting Rhizoctonia solani isolates reveal extensive enrichment of homogalacturonan modification genes.</title>
        <authorList>
            <person name="Lee D.-Y."/>
            <person name="Jeon J."/>
            <person name="Kim K.-T."/>
            <person name="Cheong K."/>
            <person name="Song H."/>
            <person name="Choi G."/>
            <person name="Ko J."/>
            <person name="Opiyo S.O."/>
            <person name="Zuo S."/>
            <person name="Madhav S."/>
            <person name="Lee Y.-H."/>
            <person name="Wang G.-L."/>
        </authorList>
    </citation>
    <scope>NUCLEOTIDE SEQUENCE</scope>
    <source>
        <strain evidence="5">AG1-IA WGL</strain>
    </source>
</reference>
<dbReference type="InterPro" id="IPR019826">
    <property type="entry name" value="Carboxylesterase_B_AS"/>
</dbReference>
<dbReference type="InterPro" id="IPR029058">
    <property type="entry name" value="AB_hydrolase_fold"/>
</dbReference>
<dbReference type="Gene3D" id="3.40.50.1820">
    <property type="entry name" value="alpha/beta hydrolase"/>
    <property type="match status" value="1"/>
</dbReference>
<organism evidence="5 6">
    <name type="scientific">Rhizoctonia solani</name>
    <dbReference type="NCBI Taxonomy" id="456999"/>
    <lineage>
        <taxon>Eukaryota</taxon>
        <taxon>Fungi</taxon>
        <taxon>Dikarya</taxon>
        <taxon>Basidiomycota</taxon>
        <taxon>Agaricomycotina</taxon>
        <taxon>Agaricomycetes</taxon>
        <taxon>Cantharellales</taxon>
        <taxon>Ceratobasidiaceae</taxon>
        <taxon>Rhizoctonia</taxon>
    </lineage>
</organism>
<dbReference type="AlphaFoldDB" id="A0A8H7I1E5"/>
<keyword evidence="2 3" id="KW-0378">Hydrolase</keyword>
<accession>A0A8H7I1E5</accession>
<dbReference type="Pfam" id="PF00135">
    <property type="entry name" value="COesterase"/>
    <property type="match status" value="1"/>
</dbReference>
<evidence type="ECO:0000259" key="4">
    <source>
        <dbReference type="Pfam" id="PF00135"/>
    </source>
</evidence>
<protein>
    <recommendedName>
        <fullName evidence="3">Carboxylic ester hydrolase</fullName>
        <ecNumber evidence="3">3.1.1.-</ecNumber>
    </recommendedName>
</protein>
<comment type="caution">
    <text evidence="5">The sequence shown here is derived from an EMBL/GenBank/DDBJ whole genome shotgun (WGS) entry which is preliminary data.</text>
</comment>
<feature type="domain" description="Carboxylesterase type B" evidence="4">
    <location>
        <begin position="36"/>
        <end position="553"/>
    </location>
</feature>
<gene>
    <name evidence="5" type="ORF">RHS03_00078</name>
</gene>
<evidence type="ECO:0000313" key="5">
    <source>
        <dbReference type="EMBL" id="KAF8715235.1"/>
    </source>
</evidence>
<feature type="signal peptide" evidence="3">
    <location>
        <begin position="1"/>
        <end position="20"/>
    </location>
</feature>
<keyword evidence="3" id="KW-0732">Signal</keyword>
<proteinExistence type="inferred from homology"/>
<evidence type="ECO:0000256" key="2">
    <source>
        <dbReference type="ARBA" id="ARBA00022801"/>
    </source>
</evidence>
<dbReference type="OrthoDB" id="408631at2759"/>
<evidence type="ECO:0000256" key="1">
    <source>
        <dbReference type="ARBA" id="ARBA00005964"/>
    </source>
</evidence>
<feature type="chain" id="PRO_5034862672" description="Carboxylic ester hydrolase" evidence="3">
    <location>
        <begin position="21"/>
        <end position="576"/>
    </location>
</feature>
<dbReference type="EMBL" id="JACYCD010000008">
    <property type="protein sequence ID" value="KAF8715235.1"/>
    <property type="molecule type" value="Genomic_DNA"/>
</dbReference>
<dbReference type="SUPFAM" id="SSF53474">
    <property type="entry name" value="alpha/beta-Hydrolases"/>
    <property type="match status" value="1"/>
</dbReference>
<sequence length="576" mass="63074">MPSPVYWSSFALALASLSSAQISYPTVNGSNVSWLGVRNATAEYKYDYFYGVPFGQAPVGPLRFKPPVEWAPTSSRTVVNATVPGASCEQGNEGDEVTNVSEDCLNLNIWRPSNISGKIPVMVWICASLFSEKFPPILTFEYTDGGGFYFGSTIYYLGDNLVQTSVELNKPVIYVSINYRTGIYGFPPGTEAAAAGALNIGLKDQRLALEWIQKNIGYFGGDPTKVTLFGNSAGAVSTSYQALYKKGDIGGVFRSMILESGSPSTINVQSPNNPVLESVFTFVVNATGCNDSSDKFECVRNAPADVLRQANKDAIAAPLEFRGVDQGPVAIGPVVAPDDDFLPKRPSEIIHAGEFAKVPFINGAQSDEGTIFVNGEYPETEEDVINWLISQIPGLYWGISNRTAVEELLQYYPADPAAGSPYNTGNETFGQAAQYKRLTSIVGDLLFQASRRDHLQTAAELGVDAWSYLFTEALPWDAKYGVYHTGEYAFVLNRVRTWEGMPPGLLALEKPVLDYWLSFVYYLDPNLNRVYVERPFWPKYGSNATVIQFASNVTIGTDDYRAGGIDFIMNSPSLYS</sequence>
<dbReference type="InterPro" id="IPR050309">
    <property type="entry name" value="Type-B_Carboxylest/Lipase"/>
</dbReference>
<dbReference type="InterPro" id="IPR002018">
    <property type="entry name" value="CarbesteraseB"/>
</dbReference>
<comment type="similarity">
    <text evidence="1 3">Belongs to the type-B carboxylesterase/lipase family.</text>
</comment>
<name>A0A8H7I1E5_9AGAM</name>
<feature type="non-terminal residue" evidence="5">
    <location>
        <position position="576"/>
    </location>
</feature>
<dbReference type="EC" id="3.1.1.-" evidence="3"/>